<organism evidence="3 4">
    <name type="scientific">Mesorhizobium dulcispinae</name>
    <dbReference type="NCBI Taxonomy" id="3072316"/>
    <lineage>
        <taxon>Bacteria</taxon>
        <taxon>Pseudomonadati</taxon>
        <taxon>Pseudomonadota</taxon>
        <taxon>Alphaproteobacteria</taxon>
        <taxon>Hyphomicrobiales</taxon>
        <taxon>Phyllobacteriaceae</taxon>
        <taxon>Mesorhizobium</taxon>
    </lineage>
</organism>
<sequence length="410" mass="43019">MRILLSTYGSRGDVEPVVALGERLQALGAEVRVSVPGDEEFAALCARAGVPLVPAFAPVREWAKEMIRRSAAASPESRAKLISGQAAEILVRQYDALMAAAEGCDAVVACGLFPSCAAARLVAEQKGMRYILGTFCPIWLPSAHHRPHEYPGHPLPAGVTDNRLLWQTDIATKNALFGEAINSHRASLGLPAVDNVRDYVFGDPVLLACDPTLGPWLPSDLTSAMQTGAWILADKRPLPDGLEAFLEAGPPPVYVGFGSIAVASEAGRAAIEAIRARGRRTVIAHGWAELGLIDDRDDCFAVNDVNQQALFGQVAAVIHHGGAGTTVAAGRAGAPQVVVPQIGDQPYWARRVAELGIGAAHDGPTLTAESLSSALETALASETRIGASEVARSVRADGAEVAAKLLVDMS</sequence>
<evidence type="ECO:0000313" key="4">
    <source>
        <dbReference type="Proteomes" id="UP001271780"/>
    </source>
</evidence>
<evidence type="ECO:0000313" key="3">
    <source>
        <dbReference type="EMBL" id="MDX8472042.1"/>
    </source>
</evidence>
<dbReference type="InterPro" id="IPR004276">
    <property type="entry name" value="GlycoTrans_28_N"/>
</dbReference>
<evidence type="ECO:0000259" key="1">
    <source>
        <dbReference type="Pfam" id="PF03033"/>
    </source>
</evidence>
<protein>
    <submittedName>
        <fullName evidence="3">Glycosyltransferase</fullName>
    </submittedName>
</protein>
<dbReference type="SUPFAM" id="SSF53756">
    <property type="entry name" value="UDP-Glycosyltransferase/glycogen phosphorylase"/>
    <property type="match status" value="1"/>
</dbReference>
<dbReference type="EMBL" id="JAVIIZ010000003">
    <property type="protein sequence ID" value="MDX8472042.1"/>
    <property type="molecule type" value="Genomic_DNA"/>
</dbReference>
<dbReference type="PANTHER" id="PTHR48050:SF13">
    <property type="entry name" value="STEROL 3-BETA-GLUCOSYLTRANSFERASE UGT80A2"/>
    <property type="match status" value="1"/>
</dbReference>
<comment type="caution">
    <text evidence="3">The sequence shown here is derived from an EMBL/GenBank/DDBJ whole genome shotgun (WGS) entry which is preliminary data.</text>
</comment>
<dbReference type="Proteomes" id="UP001271780">
    <property type="component" value="Unassembled WGS sequence"/>
</dbReference>
<accession>A0ABU4XEJ6</accession>
<proteinExistence type="predicted"/>
<dbReference type="CDD" id="cd03784">
    <property type="entry name" value="GT1_Gtf-like"/>
    <property type="match status" value="1"/>
</dbReference>
<dbReference type="InterPro" id="IPR002213">
    <property type="entry name" value="UDP_glucos_trans"/>
</dbReference>
<evidence type="ECO:0000259" key="2">
    <source>
        <dbReference type="Pfam" id="PF06722"/>
    </source>
</evidence>
<dbReference type="PANTHER" id="PTHR48050">
    <property type="entry name" value="STEROL 3-BETA-GLUCOSYLTRANSFERASE"/>
    <property type="match status" value="1"/>
</dbReference>
<gene>
    <name evidence="3" type="ORF">RFM27_08165</name>
</gene>
<dbReference type="InterPro" id="IPR050426">
    <property type="entry name" value="Glycosyltransferase_28"/>
</dbReference>
<dbReference type="Gene3D" id="3.40.50.2000">
    <property type="entry name" value="Glycogen Phosphorylase B"/>
    <property type="match status" value="2"/>
</dbReference>
<keyword evidence="4" id="KW-1185">Reference proteome</keyword>
<reference evidence="3 4" key="1">
    <citation type="submission" date="2023-08" db="EMBL/GenBank/DDBJ databases">
        <title>Implementing the SeqCode for naming new Mesorhizobium species isolated from Vachellia karroo root nodules.</title>
        <authorList>
            <person name="Van Lill M."/>
        </authorList>
    </citation>
    <scope>NUCLEOTIDE SEQUENCE [LARGE SCALE GENOMIC DNA]</scope>
    <source>
        <strain evidence="3 4">VK23A</strain>
    </source>
</reference>
<feature type="domain" description="Erythromycin biosynthesis protein CIII-like C-terminal" evidence="2">
    <location>
        <begin position="304"/>
        <end position="397"/>
    </location>
</feature>
<dbReference type="InterPro" id="IPR010610">
    <property type="entry name" value="EryCIII-like_C"/>
</dbReference>
<feature type="domain" description="Glycosyltransferase family 28 N-terminal" evidence="1">
    <location>
        <begin position="3"/>
        <end position="138"/>
    </location>
</feature>
<dbReference type="Pfam" id="PF03033">
    <property type="entry name" value="Glyco_transf_28"/>
    <property type="match status" value="1"/>
</dbReference>
<dbReference type="Pfam" id="PF06722">
    <property type="entry name" value="EryCIII-like_C"/>
    <property type="match status" value="1"/>
</dbReference>
<dbReference type="RefSeq" id="WP_320316321.1">
    <property type="nucleotide sequence ID" value="NZ_JAVIIX010000004.1"/>
</dbReference>
<name>A0ABU4XEJ6_9HYPH</name>